<keyword evidence="21" id="KW-1185">Reference proteome</keyword>
<dbReference type="Pfam" id="PF00698">
    <property type="entry name" value="Acyl_transf_1"/>
    <property type="match status" value="1"/>
</dbReference>
<dbReference type="SUPFAM" id="SSF54637">
    <property type="entry name" value="Thioesterase/thiol ester dehydrase-isomerase"/>
    <property type="match status" value="2"/>
</dbReference>
<keyword evidence="3 16" id="KW-0808">Transferase</keyword>
<protein>
    <submittedName>
        <fullName evidence="20">Acyl transferase domain-containing protein</fullName>
    </submittedName>
</protein>
<dbReference type="PANTHER" id="PTHR10982">
    <property type="entry name" value="MALONYL COA-ACYL CARRIER PROTEIN TRANSACYLASE"/>
    <property type="match status" value="1"/>
</dbReference>
<evidence type="ECO:0000256" key="11">
    <source>
        <dbReference type="ARBA" id="ARBA00048237"/>
    </source>
</evidence>
<dbReference type="GO" id="GO:0004313">
    <property type="term" value="F:[acyl-carrier-protein] S-acetyltransferase activity"/>
    <property type="evidence" value="ECO:0007669"/>
    <property type="project" value="UniProtKB-EC"/>
</dbReference>
<evidence type="ECO:0000256" key="15">
    <source>
        <dbReference type="ARBA" id="ARBA00048835"/>
    </source>
</evidence>
<evidence type="ECO:0000256" key="4">
    <source>
        <dbReference type="ARBA" id="ARBA00022801"/>
    </source>
</evidence>
<dbReference type="InterPro" id="IPR014043">
    <property type="entry name" value="Acyl_transferase_dom"/>
</dbReference>
<evidence type="ECO:0000256" key="5">
    <source>
        <dbReference type="ARBA" id="ARBA00022857"/>
    </source>
</evidence>
<dbReference type="GO" id="GO:0004314">
    <property type="term" value="F:[acyl-carrier-protein] S-malonyltransferase activity"/>
    <property type="evidence" value="ECO:0007669"/>
    <property type="project" value="UniProtKB-EC"/>
</dbReference>
<dbReference type="Pfam" id="PF01575">
    <property type="entry name" value="MaoC_dehydratas"/>
    <property type="match status" value="1"/>
</dbReference>
<dbReference type="InterPro" id="IPR016452">
    <property type="entry name" value="Fas1/AflB-like"/>
</dbReference>
<comment type="similarity">
    <text evidence="2 16">Belongs to the fungal fatty acid synthetase subunit beta family.</text>
</comment>
<evidence type="ECO:0000313" key="20">
    <source>
        <dbReference type="EMBL" id="KAE8153338.1"/>
    </source>
</evidence>
<evidence type="ECO:0000259" key="19">
    <source>
        <dbReference type="SMART" id="SM00827"/>
    </source>
</evidence>
<evidence type="ECO:0000256" key="6">
    <source>
        <dbReference type="ARBA" id="ARBA00023002"/>
    </source>
</evidence>
<accession>A0A5N6U421</accession>
<comment type="catalytic activity">
    <reaction evidence="13">
        <text>(9Z)-octadecenoyl-[ACP] + H2O = (9Z)-octadecenoate + holo-[ACP] + H(+)</text>
        <dbReference type="Rhea" id="RHEA:15057"/>
        <dbReference type="Rhea" id="RHEA-COMP:9685"/>
        <dbReference type="Rhea" id="RHEA-COMP:9924"/>
        <dbReference type="ChEBI" id="CHEBI:15377"/>
        <dbReference type="ChEBI" id="CHEBI:15378"/>
        <dbReference type="ChEBI" id="CHEBI:30823"/>
        <dbReference type="ChEBI" id="CHEBI:64479"/>
        <dbReference type="ChEBI" id="CHEBI:78783"/>
        <dbReference type="EC" id="3.1.2.14"/>
    </reaction>
</comment>
<evidence type="ECO:0000256" key="10">
    <source>
        <dbReference type="ARBA" id="ARBA00033756"/>
    </source>
</evidence>
<dbReference type="Pfam" id="PF13452">
    <property type="entry name" value="FAS1_DH_region"/>
    <property type="match status" value="1"/>
</dbReference>
<dbReference type="InterPro" id="IPR032088">
    <property type="entry name" value="SAT"/>
</dbReference>
<feature type="domain" description="Malonyl-CoA:ACP transacylase (MAT)" evidence="19">
    <location>
        <begin position="1684"/>
        <end position="2039"/>
    </location>
</feature>
<dbReference type="Gene3D" id="2.40.128.700">
    <property type="match status" value="1"/>
</dbReference>
<dbReference type="InterPro" id="IPR016035">
    <property type="entry name" value="Acyl_Trfase/lysoPLipase"/>
</dbReference>
<dbReference type="Pfam" id="PF22235">
    <property type="entry name" value="FAS1_thioest_ins"/>
    <property type="match status" value="1"/>
</dbReference>
<dbReference type="InterPro" id="IPR001227">
    <property type="entry name" value="Ac_transferase_dom_sf"/>
</dbReference>
<feature type="active site" description="For malonyltransferase activity" evidence="17">
    <location>
        <position position="1828"/>
    </location>
</feature>
<dbReference type="Pfam" id="PF17951">
    <property type="entry name" value="FAS_meander"/>
    <property type="match status" value="1"/>
</dbReference>
<dbReference type="InterPro" id="IPR029069">
    <property type="entry name" value="HotDog_dom_sf"/>
</dbReference>
<proteinExistence type="inferred from homology"/>
<dbReference type="InterPro" id="IPR050830">
    <property type="entry name" value="Fungal_FAS"/>
</dbReference>
<gene>
    <name evidence="20" type="ORF">BDV25DRAFT_31179</name>
</gene>
<evidence type="ECO:0000256" key="1">
    <source>
        <dbReference type="ARBA" id="ARBA00001055"/>
    </source>
</evidence>
<dbReference type="Gene3D" id="3.30.70.3330">
    <property type="match status" value="1"/>
</dbReference>
<evidence type="ECO:0000256" key="16">
    <source>
        <dbReference type="PIRNR" id="PIRNR005562"/>
    </source>
</evidence>
<dbReference type="GO" id="GO:0004312">
    <property type="term" value="F:fatty acid synthase activity"/>
    <property type="evidence" value="ECO:0007669"/>
    <property type="project" value="InterPro"/>
</dbReference>
<dbReference type="GO" id="GO:0005835">
    <property type="term" value="C:fatty acid synthase complex"/>
    <property type="evidence" value="ECO:0007669"/>
    <property type="project" value="UniProtKB-UniRule"/>
</dbReference>
<evidence type="ECO:0000313" key="21">
    <source>
        <dbReference type="Proteomes" id="UP000325780"/>
    </source>
</evidence>
<dbReference type="GO" id="GO:0006633">
    <property type="term" value="P:fatty acid biosynthetic process"/>
    <property type="evidence" value="ECO:0007669"/>
    <property type="project" value="InterPro"/>
</dbReference>
<dbReference type="InterPro" id="IPR013565">
    <property type="entry name" value="Fas1/AflB-like_central"/>
</dbReference>
<dbReference type="InterPro" id="IPR040883">
    <property type="entry name" value="FAS_meander"/>
</dbReference>
<keyword evidence="5 16" id="KW-0521">NADP</keyword>
<dbReference type="FunFam" id="3.20.20.70:FF:000078">
    <property type="entry name" value="Fatty acid synthase beta subunit dehydratase"/>
    <property type="match status" value="1"/>
</dbReference>
<dbReference type="PIRSF" id="PIRSF005562">
    <property type="entry name" value="FAS_yeast_beta"/>
    <property type="match status" value="1"/>
</dbReference>
<dbReference type="SMART" id="SM00827">
    <property type="entry name" value="PKS_AT"/>
    <property type="match status" value="1"/>
</dbReference>
<dbReference type="GO" id="GO:0019171">
    <property type="term" value="F:(3R)-hydroxyacyl-[acyl-carrier-protein] dehydratase activity"/>
    <property type="evidence" value="ECO:0007669"/>
    <property type="project" value="UniProtKB-EC"/>
</dbReference>
<comment type="catalytic activity">
    <reaction evidence="15">
        <text>holo-[ACP] + acetyl-CoA = acetyl-[ACP] + CoA</text>
        <dbReference type="Rhea" id="RHEA:41788"/>
        <dbReference type="Rhea" id="RHEA-COMP:9621"/>
        <dbReference type="Rhea" id="RHEA-COMP:9685"/>
        <dbReference type="ChEBI" id="CHEBI:57287"/>
        <dbReference type="ChEBI" id="CHEBI:57288"/>
        <dbReference type="ChEBI" id="CHEBI:64479"/>
        <dbReference type="ChEBI" id="CHEBI:78446"/>
        <dbReference type="EC" id="2.3.1.38"/>
    </reaction>
</comment>
<dbReference type="EMBL" id="ML742040">
    <property type="protein sequence ID" value="KAE8153338.1"/>
    <property type="molecule type" value="Genomic_DNA"/>
</dbReference>
<dbReference type="InterPro" id="IPR041099">
    <property type="entry name" value="FAS1_N"/>
</dbReference>
<feature type="compositionally biased region" description="Polar residues" evidence="18">
    <location>
        <begin position="1159"/>
        <end position="1168"/>
    </location>
</feature>
<dbReference type="OrthoDB" id="4251012at2759"/>
<dbReference type="GO" id="GO:0004318">
    <property type="term" value="F:enoyl-[acyl-carrier-protein] reductase (NADH) activity"/>
    <property type="evidence" value="ECO:0007669"/>
    <property type="project" value="UniProtKB-UniRule"/>
</dbReference>
<evidence type="ECO:0000256" key="18">
    <source>
        <dbReference type="SAM" id="MobiDB-lite"/>
    </source>
</evidence>
<dbReference type="InterPro" id="IPR002539">
    <property type="entry name" value="MaoC-like_dom"/>
</dbReference>
<evidence type="ECO:0000256" key="12">
    <source>
        <dbReference type="ARBA" id="ARBA00048462"/>
    </source>
</evidence>
<dbReference type="GO" id="GO:0016297">
    <property type="term" value="F:fatty acyl-[ACP] hydrolase activity"/>
    <property type="evidence" value="ECO:0007669"/>
    <property type="project" value="UniProtKB-EC"/>
</dbReference>
<dbReference type="InterPro" id="IPR003965">
    <property type="entry name" value="Fatty_acid_synthase"/>
</dbReference>
<evidence type="ECO:0000256" key="14">
    <source>
        <dbReference type="ARBA" id="ARBA00048572"/>
    </source>
</evidence>
<sequence>MDEMQDVAGLHSAVLTVTGDVDSTLPVNSLATTTPNVTIRHKHIVWTLAISNSYYAALEAQKDAFLRSLAVTDDIHDSSKLALKYIGFLLSHDINPHSLIATVLGEFERHFLEKVDIHSLVARLSDSHDERRQCLNIYYHAVSVRHENSLVADPGAAKYHHSSFFHNAQCNQFRIMAVFGGQGDASRTCLQELSELYITYKPIVYPFIQTMGAFLGELSRVPECHFYYQGRYLDVEAWLTDCTTPPGAEFVTSAPVSMPLIGLLSLARYATTCHILGFTPGELRVLLHGTTGHSQGLMASLVIAISDSWESFLENCRLALEALFWIGWDCHYATPQSMIPEMFLTSDRGACGCDISSHMLNIRGTTRSQLGDLLLNMNNCLPVHEQLYLALINSRGQFVVSGPKSSLVHFDSYLEHINSAGIDQSQVPLKDRKPVRLRYNFLPVTAPFHTPYLQVASERLKQRFSNRQVFKHQLAIPVYHTCTGEDLRLSNENILHVVFDAITRDVFDWPTALSDSGNTGTSHAVTHIVVFDRGGLAGLVKRVKKGQGIRVIQGSELDSRDTEIGTMRDLYSPHPLASSTAVQTWHQRFRPRVTQGKRHVIGTRLSALLGTPPIIVAGMTPTTVHWDFVSAIINAGYHVELAGGGYHDAASMESAIRKLVDNIPPERSITCNLIYANPRAIRWQIQLLHRMSRSGVPIDGLTFGAGVPSLEVIAEFLQTLGLRHISFKPGSISSIQQVVDISKAHPDFPIILQWTGGRGGGHHSSEDFHYPILATYGLIRQQPNLYLVAGSGFGTGDSIYPYLTGEWSCSFGYPSMPFDGILLGSCMMVASDSHTSKAAKQLITSASGLENHDWAKTYDGPAGGVITVQSEMGEAIHKLATRGVRFWAEMDNTVFSLPRKERTAYLTEHRERIIHRLDADFAKPWFGRNSEGQILDLCEMTYIEVLNRIVELMYIIQQKRWIDPSYTDFTFAFAIRTLERLPANPEDVANLSRASLKKDPGSFLHDLLNVCPSAAHTILNPEDVSFFLMQAKSTDRKPVNFVPILDDDFEFYFKKDSLWQSEDIDAVIDQDADRVCILHGPVAAQYSKDRGQTAKEILDSIITSLWNKLQQDMPVEESDGTKGRLDMSGPWTTVSPIGRPYCEEELSTPSTTPSDTTEGQSLSPVTTCCSQDQSTPLWAKAVLEEKVILQGRLRQKNPFRCLVEAYPESIIQYDPSRLELSVIPELANTSCSIVMTCHNGIHVRAEVHTSQSTNALQLLYQYHPGSQFTLSEIMEHRKERTRLFYSTLWFGNDTSKMAIDDVFSGHPLTLTRQMLDDLTRVVGSTFPDYRVMSTNSDVIPISMGFIIAWDVIARPLVCEEVKGDLLRLLHKSNICEYTPGVAPLRLGETVSTESQVQAVYVQDTGKIVVIEGWIVRSGVRVMTIIATFLFSGCYGSADTFQRTTLSDWNLHISSSIDEAVLRHRNWFKVLDSSPSLEGKTVVFNVESYVKHKEQGRTSLHVTGSAHTQVHGSKMLHVGDVDLSCDDCVGNPVVEFLQRKGGIQNRSTDFDTANLPSPSSMEIQMPVSNQGYAEVSRDFNPVHVSALFANLAQLPGIITHGMCTSAVTVAVLELLVLEGDRTRLRRFSTEFTGMVLPSETLVVQLQHVGMVEGRMRYTVKAFRKDDDEKVLDGEAEIEQPATAYLFTGQGSQSKGMGMDLYNASAKAKALWDSIDEHLYNAYGWSVLDIVKSNPQTLTVHFGGKQGRRIRQNYLSITTETVLPGGERVQKPVLDGLTSASPSYVFHDPRGLLYSTQFAQPAILLFEAAAFAEMQSKGYVSSEAMYAGHSLGEYGALSSMSTFVPTRALVELAFYRGLIMQASVAQDHEKGITYGMVAVNPQRVGEYFDEASLRSLIRMIAAESGSLLEIVNFNIDGEQYVCSGTICNLYVLGKLMDHIAHNPSGHQQVEEMMDMDASTGELRSVARELIKHAKTLPQPIPLQRGQATIPLQGIEIPFHSSHLRATVDLFRQCLLRPGLFEGHIDLEALEGKYIPNLMAKPFSLDESYIKEAYELTQSPVLGEILGL</sequence>
<comment type="catalytic activity">
    <reaction evidence="14">
        <text>a 2,3-saturated acyl-[ACP] + NAD(+) = a (2E)-enoyl-[ACP] + NADH + H(+)</text>
        <dbReference type="Rhea" id="RHEA:10240"/>
        <dbReference type="Rhea" id="RHEA-COMP:9925"/>
        <dbReference type="Rhea" id="RHEA-COMP:9926"/>
        <dbReference type="ChEBI" id="CHEBI:15378"/>
        <dbReference type="ChEBI" id="CHEBI:57540"/>
        <dbReference type="ChEBI" id="CHEBI:57945"/>
        <dbReference type="ChEBI" id="CHEBI:78784"/>
        <dbReference type="ChEBI" id="CHEBI:78785"/>
        <dbReference type="EC" id="1.3.1.9"/>
    </reaction>
</comment>
<evidence type="ECO:0000256" key="9">
    <source>
        <dbReference type="ARBA" id="ARBA00023268"/>
    </source>
</evidence>
<dbReference type="Proteomes" id="UP000325780">
    <property type="component" value="Unassembled WGS sequence"/>
</dbReference>
<dbReference type="FunFam" id="3.40.366.10:FF:000006">
    <property type="entry name" value="Fatty acid synthase beta subunit dehydratase"/>
    <property type="match status" value="1"/>
</dbReference>
<evidence type="ECO:0000256" key="8">
    <source>
        <dbReference type="ARBA" id="ARBA00023239"/>
    </source>
</evidence>
<dbReference type="GO" id="GO:0004321">
    <property type="term" value="F:fatty-acyl-CoA synthase activity"/>
    <property type="evidence" value="ECO:0007669"/>
    <property type="project" value="UniProtKB-EC"/>
</dbReference>
<keyword evidence="4 16" id="KW-0378">Hydrolase</keyword>
<dbReference type="Gene3D" id="3.40.366.10">
    <property type="entry name" value="Malonyl-Coenzyme A Acyl Carrier Protein, domain 2"/>
    <property type="match status" value="3"/>
</dbReference>
<dbReference type="Gene3D" id="6.10.140.1400">
    <property type="match status" value="1"/>
</dbReference>
<feature type="region of interest" description="Disordered" evidence="18">
    <location>
        <begin position="1142"/>
        <end position="1168"/>
    </location>
</feature>
<evidence type="ECO:0000256" key="17">
    <source>
        <dbReference type="PIRSR" id="PIRSR005562-1"/>
    </source>
</evidence>
<comment type="catalytic activity">
    <reaction evidence="1">
        <text>a (3R)-hydroxyacyl-[ACP] = a (2E)-enoyl-[ACP] + H2O</text>
        <dbReference type="Rhea" id="RHEA:13097"/>
        <dbReference type="Rhea" id="RHEA-COMP:9925"/>
        <dbReference type="Rhea" id="RHEA-COMP:9945"/>
        <dbReference type="ChEBI" id="CHEBI:15377"/>
        <dbReference type="ChEBI" id="CHEBI:78784"/>
        <dbReference type="ChEBI" id="CHEBI:78827"/>
        <dbReference type="EC" id="4.2.1.59"/>
    </reaction>
</comment>
<dbReference type="Pfam" id="PF08354">
    <property type="entry name" value="Fas1-AflB-like_hel"/>
    <property type="match status" value="1"/>
</dbReference>
<evidence type="ECO:0000256" key="2">
    <source>
        <dbReference type="ARBA" id="ARBA00010009"/>
    </source>
</evidence>
<evidence type="ECO:0000256" key="3">
    <source>
        <dbReference type="ARBA" id="ARBA00022679"/>
    </source>
</evidence>
<dbReference type="Pfam" id="PF16073">
    <property type="entry name" value="SAT"/>
    <property type="match status" value="1"/>
</dbReference>
<dbReference type="InterPro" id="IPR039569">
    <property type="entry name" value="FAS1-like_DH_region"/>
</dbReference>
<keyword evidence="9" id="KW-0511">Multifunctional enzyme</keyword>
<dbReference type="CDD" id="cd03447">
    <property type="entry name" value="FAS_MaoC"/>
    <property type="match status" value="1"/>
</dbReference>
<evidence type="ECO:0000256" key="7">
    <source>
        <dbReference type="ARBA" id="ARBA00023027"/>
    </source>
</evidence>
<dbReference type="Gene3D" id="3.10.129.10">
    <property type="entry name" value="Hotdog Thioesterase"/>
    <property type="match status" value="1"/>
</dbReference>
<comment type="catalytic activity">
    <reaction evidence="11">
        <text>acetyl-CoA + n malonyl-CoA + 2n NADPH + 4n H(+) = a long-chain-acyl-CoA + n CoA + n CO2 + 2n NADP(+).</text>
        <dbReference type="EC" id="2.3.1.86"/>
    </reaction>
</comment>
<evidence type="ECO:0000256" key="13">
    <source>
        <dbReference type="ARBA" id="ARBA00048536"/>
    </source>
</evidence>
<dbReference type="Gene3D" id="6.10.60.10">
    <property type="match status" value="1"/>
</dbReference>
<organism evidence="20 21">
    <name type="scientific">Aspergillus avenaceus</name>
    <dbReference type="NCBI Taxonomy" id="36643"/>
    <lineage>
        <taxon>Eukaryota</taxon>
        <taxon>Fungi</taxon>
        <taxon>Dikarya</taxon>
        <taxon>Ascomycota</taxon>
        <taxon>Pezizomycotina</taxon>
        <taxon>Eurotiomycetes</taxon>
        <taxon>Eurotiomycetidae</taxon>
        <taxon>Eurotiales</taxon>
        <taxon>Aspergillaceae</taxon>
        <taxon>Aspergillus</taxon>
        <taxon>Aspergillus subgen. Circumdati</taxon>
    </lineage>
</organism>
<dbReference type="Gene3D" id="3.20.20.70">
    <property type="entry name" value="Aldolase class I"/>
    <property type="match status" value="1"/>
</dbReference>
<reference evidence="20 21" key="1">
    <citation type="submission" date="2019-04" db="EMBL/GenBank/DDBJ databases">
        <title>Friends and foes A comparative genomics study of 23 Aspergillus species from section Flavi.</title>
        <authorList>
            <consortium name="DOE Joint Genome Institute"/>
            <person name="Kjaerbolling I."/>
            <person name="Vesth T."/>
            <person name="Frisvad J.C."/>
            <person name="Nybo J.L."/>
            <person name="Theobald S."/>
            <person name="Kildgaard S."/>
            <person name="Isbrandt T."/>
            <person name="Kuo A."/>
            <person name="Sato A."/>
            <person name="Lyhne E.K."/>
            <person name="Kogle M.E."/>
            <person name="Wiebenga A."/>
            <person name="Kun R.S."/>
            <person name="Lubbers R.J."/>
            <person name="Makela M.R."/>
            <person name="Barry K."/>
            <person name="Chovatia M."/>
            <person name="Clum A."/>
            <person name="Daum C."/>
            <person name="Haridas S."/>
            <person name="He G."/>
            <person name="LaButti K."/>
            <person name="Lipzen A."/>
            <person name="Mondo S."/>
            <person name="Riley R."/>
            <person name="Salamov A."/>
            <person name="Simmons B.A."/>
            <person name="Magnuson J.K."/>
            <person name="Henrissat B."/>
            <person name="Mortensen U.H."/>
            <person name="Larsen T.O."/>
            <person name="Devries R.P."/>
            <person name="Grigoriev I.V."/>
            <person name="Machida M."/>
            <person name="Baker S.E."/>
            <person name="Andersen M.R."/>
        </authorList>
    </citation>
    <scope>NUCLEOTIDE SEQUENCE [LARGE SCALE GENOMIC DNA]</scope>
    <source>
        <strain evidence="20 21">IBT 18842</strain>
    </source>
</reference>
<dbReference type="PRINTS" id="PR01483">
    <property type="entry name" value="FASYNTHASE"/>
</dbReference>
<feature type="active site" description="For acetyltransferase activity" evidence="17">
    <location>
        <position position="294"/>
    </location>
</feature>
<feature type="compositionally biased region" description="Low complexity" evidence="18">
    <location>
        <begin position="1147"/>
        <end position="1158"/>
    </location>
</feature>
<dbReference type="InterPro" id="IPR013785">
    <property type="entry name" value="Aldolase_TIM"/>
</dbReference>
<name>A0A5N6U421_ASPAV</name>
<dbReference type="Gene3D" id="1.20.1050.120">
    <property type="match status" value="1"/>
</dbReference>
<dbReference type="PANTHER" id="PTHR10982:SF21">
    <property type="entry name" value="FATTY ACID SYNTHASE SUBUNIT BETA"/>
    <property type="match status" value="1"/>
</dbReference>
<keyword evidence="8" id="KW-0456">Lyase</keyword>
<keyword evidence="6 16" id="KW-0560">Oxidoreductase</keyword>
<keyword evidence="7 16" id="KW-0520">NAD</keyword>
<dbReference type="Gene3D" id="1.20.930.70">
    <property type="match status" value="1"/>
</dbReference>
<comment type="subunit">
    <text evidence="10">[Alpha(6)beta(6)] hexamers of two multifunctional subunits (alpha and beta).</text>
</comment>
<dbReference type="Pfam" id="PF17828">
    <property type="entry name" value="FAS_N"/>
    <property type="match status" value="1"/>
</dbReference>
<dbReference type="SUPFAM" id="SSF52151">
    <property type="entry name" value="FabD/lysophospholipase-like"/>
    <property type="match status" value="2"/>
</dbReference>
<comment type="catalytic activity">
    <reaction evidence="12">
        <text>holo-[ACP] + malonyl-CoA = malonyl-[ACP] + CoA</text>
        <dbReference type="Rhea" id="RHEA:41792"/>
        <dbReference type="Rhea" id="RHEA-COMP:9623"/>
        <dbReference type="Rhea" id="RHEA-COMP:9685"/>
        <dbReference type="ChEBI" id="CHEBI:57287"/>
        <dbReference type="ChEBI" id="CHEBI:57384"/>
        <dbReference type="ChEBI" id="CHEBI:64479"/>
        <dbReference type="ChEBI" id="CHEBI:78449"/>
        <dbReference type="EC" id="2.3.1.39"/>
    </reaction>
</comment>
<dbReference type="Gene3D" id="6.20.240.10">
    <property type="match status" value="1"/>
</dbReference>